<dbReference type="RefSeq" id="XP_056519435.1">
    <property type="nucleotide sequence ID" value="XM_056669605.1"/>
</dbReference>
<accession>A0A9W9KY53</accession>
<evidence type="ECO:0000313" key="2">
    <source>
        <dbReference type="Proteomes" id="UP001149079"/>
    </source>
</evidence>
<name>A0A9W9KY53_9EURO</name>
<dbReference type="EMBL" id="JAPQKL010000006">
    <property type="protein sequence ID" value="KAJ5125036.1"/>
    <property type="molecule type" value="Genomic_DNA"/>
</dbReference>
<reference evidence="1" key="2">
    <citation type="journal article" date="2023" name="IMA Fungus">
        <title>Comparative genomic study of the Penicillium genus elucidates a diverse pangenome and 15 lateral gene transfer events.</title>
        <authorList>
            <person name="Petersen C."/>
            <person name="Sorensen T."/>
            <person name="Nielsen M.R."/>
            <person name="Sondergaard T.E."/>
            <person name="Sorensen J.L."/>
            <person name="Fitzpatrick D.A."/>
            <person name="Frisvad J.C."/>
            <person name="Nielsen K.L."/>
        </authorList>
    </citation>
    <scope>NUCLEOTIDE SEQUENCE</scope>
    <source>
        <strain evidence="1">IBT 22155</strain>
    </source>
</reference>
<proteinExistence type="predicted"/>
<dbReference type="OrthoDB" id="3796275at2759"/>
<organism evidence="1 2">
    <name type="scientific">Penicillium bovifimosum</name>
    <dbReference type="NCBI Taxonomy" id="126998"/>
    <lineage>
        <taxon>Eukaryota</taxon>
        <taxon>Fungi</taxon>
        <taxon>Dikarya</taxon>
        <taxon>Ascomycota</taxon>
        <taxon>Pezizomycotina</taxon>
        <taxon>Eurotiomycetes</taxon>
        <taxon>Eurotiomycetidae</taxon>
        <taxon>Eurotiales</taxon>
        <taxon>Aspergillaceae</taxon>
        <taxon>Penicillium</taxon>
    </lineage>
</organism>
<dbReference type="GeneID" id="81408775"/>
<reference evidence="1" key="1">
    <citation type="submission" date="2022-11" db="EMBL/GenBank/DDBJ databases">
        <authorList>
            <person name="Petersen C."/>
        </authorList>
    </citation>
    <scope>NUCLEOTIDE SEQUENCE</scope>
    <source>
        <strain evidence="1">IBT 22155</strain>
    </source>
</reference>
<protein>
    <submittedName>
        <fullName evidence="1">Uncharacterized protein</fullName>
    </submittedName>
</protein>
<dbReference type="AlphaFoldDB" id="A0A9W9KY53"/>
<evidence type="ECO:0000313" key="1">
    <source>
        <dbReference type="EMBL" id="KAJ5125036.1"/>
    </source>
</evidence>
<keyword evidence="2" id="KW-1185">Reference proteome</keyword>
<gene>
    <name evidence="1" type="ORF">N7515_008861</name>
</gene>
<dbReference type="Proteomes" id="UP001149079">
    <property type="component" value="Unassembled WGS sequence"/>
</dbReference>
<sequence>MTETRVLSKRILQAPLPDLKVGPGKTTYSELHDVAFVGTLSPWPDFEISVQACYDAQELSRSSTAVVTPGLYILEPEFVYIGDKYGVRRRFQQAIGQVLGVALAAQGVNLRFGDFACSGLEYNNPPDVVGLSTVGQPRYELRLLGTLKTPWVAEHSLTRAYDNPGLLRHLLGQPLLYMGDLSTAFGFLSTYDETISSGRSNWVPGNGWHNTRQLSIQLTSQSHGSGPSVTMRQCMFYVAKLASEQGPVNNQTPSAQWVVRY</sequence>
<comment type="caution">
    <text evidence="1">The sequence shown here is derived from an EMBL/GenBank/DDBJ whole genome shotgun (WGS) entry which is preliminary data.</text>
</comment>